<reference evidence="1" key="1">
    <citation type="journal article" date="2020" name="mSystems">
        <title>Genome- and Community-Level Interaction Insights into Carbon Utilization and Element Cycling Functions of Hydrothermarchaeota in Hydrothermal Sediment.</title>
        <authorList>
            <person name="Zhou Z."/>
            <person name="Liu Y."/>
            <person name="Xu W."/>
            <person name="Pan J."/>
            <person name="Luo Z.H."/>
            <person name="Li M."/>
        </authorList>
    </citation>
    <scope>NUCLEOTIDE SEQUENCE [LARGE SCALE GENOMIC DNA]</scope>
    <source>
        <strain evidence="1">SpSt-132</strain>
    </source>
</reference>
<gene>
    <name evidence="1" type="ORF">ENO47_07420</name>
</gene>
<evidence type="ECO:0000313" key="1">
    <source>
        <dbReference type="EMBL" id="HEW46474.1"/>
    </source>
</evidence>
<dbReference type="SUPFAM" id="SSF54285">
    <property type="entry name" value="MoaD/ThiS"/>
    <property type="match status" value="1"/>
</dbReference>
<dbReference type="EMBL" id="DSFP01000065">
    <property type="protein sequence ID" value="HEW46474.1"/>
    <property type="molecule type" value="Genomic_DNA"/>
</dbReference>
<dbReference type="AlphaFoldDB" id="A0A7C2V475"/>
<proteinExistence type="predicted"/>
<sequence>MRVKVSYRGQIKELEFEKDKITALELLKALGLSREYAFVVKGEEILEDKDLIEDEQEVRVINAISGGIGR</sequence>
<dbReference type="Gene3D" id="3.10.20.30">
    <property type="match status" value="1"/>
</dbReference>
<accession>A0A7C2V475</accession>
<protein>
    <submittedName>
        <fullName evidence="1">Thiamine biosynthesis protein ThiS</fullName>
    </submittedName>
</protein>
<name>A0A7C2V475_9AQUI</name>
<dbReference type="InterPro" id="IPR016155">
    <property type="entry name" value="Mopterin_synth/thiamin_S_b"/>
</dbReference>
<dbReference type="InterPro" id="IPR012675">
    <property type="entry name" value="Beta-grasp_dom_sf"/>
</dbReference>
<comment type="caution">
    <text evidence="1">The sequence shown here is derived from an EMBL/GenBank/DDBJ whole genome shotgun (WGS) entry which is preliminary data.</text>
</comment>
<organism evidence="1">
    <name type="scientific">Hydrogenobacter sp</name>
    <dbReference type="NCBI Taxonomy" id="2152829"/>
    <lineage>
        <taxon>Bacteria</taxon>
        <taxon>Pseudomonadati</taxon>
        <taxon>Aquificota</taxon>
        <taxon>Aquificia</taxon>
        <taxon>Aquificales</taxon>
        <taxon>Aquificaceae</taxon>
        <taxon>Hydrogenobacter</taxon>
    </lineage>
</organism>